<evidence type="ECO:0000313" key="2">
    <source>
        <dbReference type="Proteomes" id="UP001169990"/>
    </source>
</evidence>
<evidence type="ECO:0000313" key="1">
    <source>
        <dbReference type="EMBL" id="MDN4188770.1"/>
    </source>
</evidence>
<sequence>MSVNTARRPSRMDLGELMRMAGMIDMPSPVLSESIALGIEIGRLLERDMASTHVKHALSNISEGKGSNHDV</sequence>
<reference evidence="1" key="2">
    <citation type="journal article" date="2022" name="3 Biotech.">
        <title>Isomaltooligosaccharides utilization and genomic characterization of human infant anti-inflammatory Bifidobacterium longum and Bifidobacterium breve strains.</title>
        <authorList>
            <person name="Sharma S."/>
            <person name="Singh S."/>
            <person name="Chaudhary V."/>
            <person name="Mantri S."/>
            <person name="Chander A."/>
            <person name="Maurya R."/>
            <person name="Rajarammohan S."/>
            <person name="Singh R.P."/>
            <person name="Rishi P."/>
            <person name="Bishnoi M."/>
            <person name="Bhadada S.K."/>
            <person name="Kondepudi K.K."/>
        </authorList>
    </citation>
    <scope>NUCLEOTIDE SEQUENCE</scope>
    <source>
        <strain evidence="1">Bif11</strain>
    </source>
</reference>
<protein>
    <submittedName>
        <fullName evidence="1">Uncharacterized protein</fullName>
    </submittedName>
</protein>
<reference evidence="1" key="1">
    <citation type="submission" date="2018-05" db="EMBL/GenBank/DDBJ databases">
        <authorList>
            <person name="Kondepudi K.K."/>
            <person name="Singh S."/>
            <person name="Chaudhry V."/>
            <person name="Mantri S."/>
            <person name="Bhadada S."/>
            <person name="Bishnoi M."/>
            <person name="Kaur J."/>
            <person name="Sharma S."/>
            <person name="Bhatia R."/>
        </authorList>
    </citation>
    <scope>NUCLEOTIDE SEQUENCE</scope>
    <source>
        <strain evidence="1">Bif11</strain>
    </source>
</reference>
<organism evidence="1 2">
    <name type="scientific">Bifidobacterium breve</name>
    <dbReference type="NCBI Taxonomy" id="1685"/>
    <lineage>
        <taxon>Bacteria</taxon>
        <taxon>Bacillati</taxon>
        <taxon>Actinomycetota</taxon>
        <taxon>Actinomycetes</taxon>
        <taxon>Bifidobacteriales</taxon>
        <taxon>Bifidobacteriaceae</taxon>
        <taxon>Bifidobacterium</taxon>
    </lineage>
</organism>
<dbReference type="Proteomes" id="UP001169990">
    <property type="component" value="Unassembled WGS sequence"/>
</dbReference>
<dbReference type="EMBL" id="QELD01000029">
    <property type="protein sequence ID" value="MDN4188770.1"/>
    <property type="molecule type" value="Genomic_DNA"/>
</dbReference>
<proteinExistence type="predicted"/>
<dbReference type="AlphaFoldDB" id="A0AAW7LJ00"/>
<gene>
    <name evidence="1" type="ORF">DC496_10745</name>
</gene>
<comment type="caution">
    <text evidence="1">The sequence shown here is derived from an EMBL/GenBank/DDBJ whole genome shotgun (WGS) entry which is preliminary data.</text>
</comment>
<name>A0AAW7LJ00_BIFBR</name>
<dbReference type="RefSeq" id="WP_101673753.1">
    <property type="nucleotide sequence ID" value="NZ_JAXCVT010000018.1"/>
</dbReference>
<accession>A0AAW7LJ00</accession>